<evidence type="ECO:0000256" key="4">
    <source>
        <dbReference type="ARBA" id="ARBA00023136"/>
    </source>
</evidence>
<evidence type="ECO:0000313" key="8">
    <source>
        <dbReference type="Proteomes" id="UP000503349"/>
    </source>
</evidence>
<protein>
    <recommendedName>
        <fullName evidence="5">Transmembrane protein 254</fullName>
    </recommendedName>
</protein>
<evidence type="ECO:0000256" key="1">
    <source>
        <dbReference type="ARBA" id="ARBA00004141"/>
    </source>
</evidence>
<proteinExistence type="predicted"/>
<dbReference type="AlphaFoldDB" id="A0A6G1R1C3"/>
<dbReference type="Proteomes" id="UP000503349">
    <property type="component" value="Chromosome 1"/>
</dbReference>
<evidence type="ECO:0000313" key="7">
    <source>
        <dbReference type="EMBL" id="KAF3708564.1"/>
    </source>
</evidence>
<accession>A0A6G1R1C3</accession>
<dbReference type="PANTHER" id="PTHR34104">
    <property type="entry name" value="TRANSMEMBRANE PROTEIN 254"/>
    <property type="match status" value="1"/>
</dbReference>
<dbReference type="GO" id="GO:0016020">
    <property type="term" value="C:membrane"/>
    <property type="evidence" value="ECO:0007669"/>
    <property type="project" value="UniProtKB-SubCell"/>
</dbReference>
<keyword evidence="8" id="KW-1185">Reference proteome</keyword>
<keyword evidence="4 6" id="KW-0472">Membrane</keyword>
<evidence type="ECO:0000256" key="2">
    <source>
        <dbReference type="ARBA" id="ARBA00022692"/>
    </source>
</evidence>
<dbReference type="PANTHER" id="PTHR34104:SF3">
    <property type="entry name" value="TRANSMEMBRANE PROTEIN 254"/>
    <property type="match status" value="1"/>
</dbReference>
<dbReference type="OrthoDB" id="9984821at2759"/>
<reference evidence="7 8" key="1">
    <citation type="submission" date="2019-02" db="EMBL/GenBank/DDBJ databases">
        <title>Opniocepnalus argus genome.</title>
        <authorList>
            <person name="Zhou C."/>
            <person name="Xiao S."/>
        </authorList>
    </citation>
    <scope>NUCLEOTIDE SEQUENCE [LARGE SCALE GENOMIC DNA]</scope>
    <source>
        <strain evidence="7">OARG1902GOOAL</strain>
        <tissue evidence="7">Muscle</tissue>
    </source>
</reference>
<evidence type="ECO:0000256" key="6">
    <source>
        <dbReference type="SAM" id="Phobius"/>
    </source>
</evidence>
<organism evidence="7 8">
    <name type="scientific">Channa argus</name>
    <name type="common">Northern snakehead</name>
    <name type="synonym">Ophicephalus argus</name>
    <dbReference type="NCBI Taxonomy" id="215402"/>
    <lineage>
        <taxon>Eukaryota</taxon>
        <taxon>Metazoa</taxon>
        <taxon>Chordata</taxon>
        <taxon>Craniata</taxon>
        <taxon>Vertebrata</taxon>
        <taxon>Euteleostomi</taxon>
        <taxon>Actinopterygii</taxon>
        <taxon>Neopterygii</taxon>
        <taxon>Teleostei</taxon>
        <taxon>Neoteleostei</taxon>
        <taxon>Acanthomorphata</taxon>
        <taxon>Anabantaria</taxon>
        <taxon>Anabantiformes</taxon>
        <taxon>Channoidei</taxon>
        <taxon>Channidae</taxon>
        <taxon>Channa</taxon>
    </lineage>
</organism>
<gene>
    <name evidence="7" type="ORF">EXN66_Car001738</name>
</gene>
<keyword evidence="2 6" id="KW-0812">Transmembrane</keyword>
<name>A0A6G1R1C3_CHAAH</name>
<dbReference type="EMBL" id="CM015712">
    <property type="protein sequence ID" value="KAF3708564.1"/>
    <property type="molecule type" value="Genomic_DNA"/>
</dbReference>
<feature type="transmembrane region" description="Helical" evidence="6">
    <location>
        <begin position="15"/>
        <end position="34"/>
    </location>
</feature>
<sequence>MAKSGGGDYFRRTSLFWIVFVTLGMGYFTCTVFVPEIIPFEHLGAFGTFCRYLVDNHAGILYKGWWAAWAVHAFEAFIALKVCSDKGIKNSTIRSLWFGQTFLFGFASLGLLLKYNPERRKQQ</sequence>
<comment type="subcellular location">
    <subcellularLocation>
        <location evidence="1">Membrane</location>
        <topology evidence="1">Multi-pass membrane protein</topology>
    </subcellularLocation>
</comment>
<feature type="transmembrane region" description="Helical" evidence="6">
    <location>
        <begin position="95"/>
        <end position="113"/>
    </location>
</feature>
<dbReference type="InterPro" id="IPR028110">
    <property type="entry name" value="TMEM254"/>
</dbReference>
<dbReference type="Pfam" id="PF14934">
    <property type="entry name" value="TMEM254"/>
    <property type="match status" value="1"/>
</dbReference>
<evidence type="ECO:0000256" key="5">
    <source>
        <dbReference type="ARBA" id="ARBA00034834"/>
    </source>
</evidence>
<reference evidence="8" key="2">
    <citation type="submission" date="2019-02" db="EMBL/GenBank/DDBJ databases">
        <title>Opniocepnalus argus Var Kimnra genome.</title>
        <authorList>
            <person name="Zhou C."/>
            <person name="Xiao S."/>
        </authorList>
    </citation>
    <scope>NUCLEOTIDE SEQUENCE [LARGE SCALE GENOMIC DNA]</scope>
</reference>
<evidence type="ECO:0000256" key="3">
    <source>
        <dbReference type="ARBA" id="ARBA00022989"/>
    </source>
</evidence>
<keyword evidence="3 6" id="KW-1133">Transmembrane helix</keyword>